<sequence length="154" mass="17598">MKFVSFDVRSEQLNMIQVPQELSGLIFDNLMALIEYGGKPAIFDHTYLVLMGNVDLWVLEDGGEWSKKSLVLQPSQMNLLNESIALVVLGTTQNGEVILAPRKLFSNYYILYYDLQKNDMRKVNVGVTSDHWFGKPYAELILIDKNESILHLET</sequence>
<comment type="caution">
    <text evidence="2">The sequence shown here is derived from an EMBL/GenBank/DDBJ whole genome shotgun (WGS) entry which is preliminary data.</text>
</comment>
<reference evidence="2 3" key="1">
    <citation type="submission" date="2022-03" db="EMBL/GenBank/DDBJ databases">
        <authorList>
            <person name="Macdonald S."/>
            <person name="Ahmed S."/>
            <person name="Newling K."/>
        </authorList>
    </citation>
    <scope>NUCLEOTIDE SEQUENCE [LARGE SCALE GENOMIC DNA]</scope>
</reference>
<evidence type="ECO:0000259" key="1">
    <source>
        <dbReference type="Pfam" id="PF08268"/>
    </source>
</evidence>
<dbReference type="Proteomes" id="UP001642260">
    <property type="component" value="Unassembled WGS sequence"/>
</dbReference>
<dbReference type="EMBL" id="CAKOAT010959598">
    <property type="protein sequence ID" value="CAH8391714.1"/>
    <property type="molecule type" value="Genomic_DNA"/>
</dbReference>
<dbReference type="NCBIfam" id="TIGR01640">
    <property type="entry name" value="F_box_assoc_1"/>
    <property type="match status" value="1"/>
</dbReference>
<dbReference type="InterPro" id="IPR013187">
    <property type="entry name" value="F-box-assoc_dom_typ3"/>
</dbReference>
<organism evidence="2 3">
    <name type="scientific">Eruca vesicaria subsp. sativa</name>
    <name type="common">Garden rocket</name>
    <name type="synonym">Eruca sativa</name>
    <dbReference type="NCBI Taxonomy" id="29727"/>
    <lineage>
        <taxon>Eukaryota</taxon>
        <taxon>Viridiplantae</taxon>
        <taxon>Streptophyta</taxon>
        <taxon>Embryophyta</taxon>
        <taxon>Tracheophyta</taxon>
        <taxon>Spermatophyta</taxon>
        <taxon>Magnoliopsida</taxon>
        <taxon>eudicotyledons</taxon>
        <taxon>Gunneridae</taxon>
        <taxon>Pentapetalae</taxon>
        <taxon>rosids</taxon>
        <taxon>malvids</taxon>
        <taxon>Brassicales</taxon>
        <taxon>Brassicaceae</taxon>
        <taxon>Brassiceae</taxon>
        <taxon>Eruca</taxon>
    </lineage>
</organism>
<name>A0ABC8M9F3_ERUVS</name>
<evidence type="ECO:0000313" key="3">
    <source>
        <dbReference type="Proteomes" id="UP001642260"/>
    </source>
</evidence>
<keyword evidence="3" id="KW-1185">Reference proteome</keyword>
<dbReference type="Pfam" id="PF08268">
    <property type="entry name" value="FBA_3"/>
    <property type="match status" value="1"/>
</dbReference>
<accession>A0ABC8M9F3</accession>
<protein>
    <recommendedName>
        <fullName evidence="1">F-box associated beta-propeller type 3 domain-containing protein</fullName>
    </recommendedName>
</protein>
<dbReference type="PANTHER" id="PTHR31111:SF138">
    <property type="entry name" value="F-BOX ASSOCIATED DOMAIN-CONTAINING PROTEIN"/>
    <property type="match status" value="1"/>
</dbReference>
<feature type="domain" description="F-box associated beta-propeller type 3" evidence="1">
    <location>
        <begin position="4"/>
        <end position="140"/>
    </location>
</feature>
<evidence type="ECO:0000313" key="2">
    <source>
        <dbReference type="EMBL" id="CAH8391714.1"/>
    </source>
</evidence>
<dbReference type="PANTHER" id="PTHR31111">
    <property type="entry name" value="BNAA05G37150D PROTEIN-RELATED"/>
    <property type="match status" value="1"/>
</dbReference>
<proteinExistence type="predicted"/>
<dbReference type="InterPro" id="IPR017451">
    <property type="entry name" value="F-box-assoc_interact_dom"/>
</dbReference>
<gene>
    <name evidence="2" type="ORF">ERUC_LOCUS44197</name>
</gene>
<dbReference type="AlphaFoldDB" id="A0ABC8M9F3"/>